<dbReference type="EMBL" id="WOWK01000057">
    <property type="protein sequence ID" value="KAF0322914.1"/>
    <property type="molecule type" value="Genomic_DNA"/>
</dbReference>
<protein>
    <submittedName>
        <fullName evidence="2">Uncharacterized protein</fullName>
    </submittedName>
</protein>
<organism evidence="2 3">
    <name type="scientific">Colletotrichum asianum</name>
    <dbReference type="NCBI Taxonomy" id="702518"/>
    <lineage>
        <taxon>Eukaryota</taxon>
        <taxon>Fungi</taxon>
        <taxon>Dikarya</taxon>
        <taxon>Ascomycota</taxon>
        <taxon>Pezizomycotina</taxon>
        <taxon>Sordariomycetes</taxon>
        <taxon>Hypocreomycetidae</taxon>
        <taxon>Glomerellales</taxon>
        <taxon>Glomerellaceae</taxon>
        <taxon>Colletotrichum</taxon>
        <taxon>Colletotrichum gloeosporioides species complex</taxon>
    </lineage>
</organism>
<feature type="transmembrane region" description="Helical" evidence="1">
    <location>
        <begin position="12"/>
        <end position="38"/>
    </location>
</feature>
<reference evidence="2 3" key="1">
    <citation type="submission" date="2019-12" db="EMBL/GenBank/DDBJ databases">
        <title>A genome sequence resource for the geographically widespread anthracnose pathogen Colletotrichum asianum.</title>
        <authorList>
            <person name="Meng Y."/>
        </authorList>
    </citation>
    <scope>NUCLEOTIDE SEQUENCE [LARGE SCALE GENOMIC DNA]</scope>
    <source>
        <strain evidence="2 3">ICMP 18580</strain>
    </source>
</reference>
<comment type="caution">
    <text evidence="2">The sequence shown here is derived from an EMBL/GenBank/DDBJ whole genome shotgun (WGS) entry which is preliminary data.</text>
</comment>
<evidence type="ECO:0000313" key="2">
    <source>
        <dbReference type="EMBL" id="KAF0322914.1"/>
    </source>
</evidence>
<keyword evidence="1" id="KW-0472">Membrane</keyword>
<evidence type="ECO:0000256" key="1">
    <source>
        <dbReference type="SAM" id="Phobius"/>
    </source>
</evidence>
<proteinExistence type="predicted"/>
<accession>A0A8H3ZK88</accession>
<sequence length="82" mass="9310">MTLLLLPSRIPFYTAFTYTLGEIMSLEVVGSLLITLGCSTTIKAMAGRYELKYYLCFCFTAFPIERTDHQNIKRFAPFLVAS</sequence>
<evidence type="ECO:0000313" key="3">
    <source>
        <dbReference type="Proteomes" id="UP000434172"/>
    </source>
</evidence>
<name>A0A8H3ZK88_9PEZI</name>
<keyword evidence="1" id="KW-1133">Transmembrane helix</keyword>
<gene>
    <name evidence="2" type="ORF">GQ607_009915</name>
</gene>
<dbReference type="AlphaFoldDB" id="A0A8H3ZK88"/>
<dbReference type="Proteomes" id="UP000434172">
    <property type="component" value="Unassembled WGS sequence"/>
</dbReference>
<keyword evidence="3" id="KW-1185">Reference proteome</keyword>
<keyword evidence="1" id="KW-0812">Transmembrane</keyword>